<comment type="subunit">
    <text evidence="16 17">Composed of six subunits; NqrA, NqrB, NqrC, NqrD, NqrE and NqrF.</text>
</comment>
<dbReference type="Proteomes" id="UP000509367">
    <property type="component" value="Chromosome"/>
</dbReference>
<dbReference type="AlphaFoldDB" id="A0A6N1VDG0"/>
<sequence length="266" mass="28239">MADLNPISAWKRFLALPNESRTKTIGMAFIVAVVCAVLVNGATVILRPIQQQNRAAEQQMRLEALISAIPGMRELIDEAGGDALTTVVIDLDAGQAARDVTPETLEAALQDPGNWTTLSPAQDIAGLGARPDYAQVYILRDGEEVSLAILPIAGAGYNGTIRAMLALHGDMNTIAGLSVIEQSETPGLGARIEEPAWQLGFAGKRVMDDSGTVRFSVARGPASSEYEVDGITGATRTSNAMTGIVRFWLGPDGYGPFIQAVRKGEF</sequence>
<keyword evidence="6 16" id="KW-0288">FMN</keyword>
<dbReference type="EMBL" id="CP054836">
    <property type="protein sequence ID" value="QKV18563.1"/>
    <property type="molecule type" value="Genomic_DNA"/>
</dbReference>
<evidence type="ECO:0000256" key="9">
    <source>
        <dbReference type="ARBA" id="ARBA00022989"/>
    </source>
</evidence>
<evidence type="ECO:0000256" key="17">
    <source>
        <dbReference type="PIRNR" id="PIRNR009437"/>
    </source>
</evidence>
<dbReference type="HAMAP" id="MF_00427">
    <property type="entry name" value="NqrC"/>
    <property type="match status" value="1"/>
</dbReference>
<evidence type="ECO:0000256" key="1">
    <source>
        <dbReference type="ARBA" id="ARBA00022448"/>
    </source>
</evidence>
<evidence type="ECO:0000256" key="16">
    <source>
        <dbReference type="HAMAP-Rule" id="MF_00427"/>
    </source>
</evidence>
<accession>A0A6N1VDG0</accession>
<evidence type="ECO:0000256" key="2">
    <source>
        <dbReference type="ARBA" id="ARBA00022475"/>
    </source>
</evidence>
<keyword evidence="7 16" id="KW-0812">Transmembrane</keyword>
<evidence type="ECO:0000256" key="4">
    <source>
        <dbReference type="ARBA" id="ARBA00022553"/>
    </source>
</evidence>
<evidence type="ECO:0000256" key="7">
    <source>
        <dbReference type="ARBA" id="ARBA00022692"/>
    </source>
</evidence>
<comment type="caution">
    <text evidence="16">Lacks conserved residue(s) required for the propagation of feature annotation.</text>
</comment>
<dbReference type="PIRSF" id="PIRSF009437">
    <property type="entry name" value="NQR-1_subunit_C"/>
    <property type="match status" value="1"/>
</dbReference>
<dbReference type="EC" id="7.2.1.1" evidence="16 17"/>
<gene>
    <name evidence="16 19" type="primary">nqrC</name>
    <name evidence="19" type="ORF">HTY61_08920</name>
</gene>
<keyword evidence="3" id="KW-0997">Cell inner membrane</keyword>
<feature type="domain" description="FMN-binding" evidence="18">
    <location>
        <begin position="156"/>
        <end position="252"/>
    </location>
</feature>
<feature type="transmembrane region" description="Helical" evidence="16">
    <location>
        <begin position="25"/>
        <end position="46"/>
    </location>
</feature>
<dbReference type="GO" id="GO:0005886">
    <property type="term" value="C:plasma membrane"/>
    <property type="evidence" value="ECO:0007669"/>
    <property type="project" value="UniProtKB-SubCell"/>
</dbReference>
<evidence type="ECO:0000256" key="11">
    <source>
        <dbReference type="ARBA" id="ARBA00023053"/>
    </source>
</evidence>
<comment type="function">
    <text evidence="16">NQR complex catalyzes the reduction of ubiquinone-1 to ubiquinol by two successive reactions, coupled with the transport of Na(+) ions from the cytoplasm to the periplasm. NqrA to NqrE are probably involved in the second step, the conversion of ubisemiquinone to ubiquinol.</text>
</comment>
<proteinExistence type="inferred from homology"/>
<evidence type="ECO:0000256" key="6">
    <source>
        <dbReference type="ARBA" id="ARBA00022643"/>
    </source>
</evidence>
<organism evidence="19 20">
    <name type="scientific">Oricola thermophila</name>
    <dbReference type="NCBI Taxonomy" id="2742145"/>
    <lineage>
        <taxon>Bacteria</taxon>
        <taxon>Pseudomonadati</taxon>
        <taxon>Pseudomonadota</taxon>
        <taxon>Alphaproteobacteria</taxon>
        <taxon>Hyphomicrobiales</taxon>
        <taxon>Ahrensiaceae</taxon>
        <taxon>Oricola</taxon>
    </lineage>
</organism>
<evidence type="ECO:0000256" key="5">
    <source>
        <dbReference type="ARBA" id="ARBA00022630"/>
    </source>
</evidence>
<evidence type="ECO:0000256" key="8">
    <source>
        <dbReference type="ARBA" id="ARBA00022967"/>
    </source>
</evidence>
<keyword evidence="1 16" id="KW-0813">Transport</keyword>
<dbReference type="SMART" id="SM00900">
    <property type="entry name" value="FMN_bind"/>
    <property type="match status" value="1"/>
</dbReference>
<dbReference type="PANTHER" id="PTHR37838:SF1">
    <property type="entry name" value="NA(+)-TRANSLOCATING NADH-QUINONE REDUCTASE SUBUNIT C"/>
    <property type="match status" value="1"/>
</dbReference>
<keyword evidence="14 16" id="KW-0472">Membrane</keyword>
<dbReference type="KEGG" id="orm:HTY61_08920"/>
<keyword evidence="10 16" id="KW-0520">NAD</keyword>
<dbReference type="PANTHER" id="PTHR37838">
    <property type="entry name" value="NA(+)-TRANSLOCATING NADH-QUINONE REDUCTASE SUBUNIT C"/>
    <property type="match status" value="1"/>
</dbReference>
<keyword evidence="12 16" id="KW-0406">Ion transport</keyword>
<evidence type="ECO:0000256" key="14">
    <source>
        <dbReference type="ARBA" id="ARBA00023136"/>
    </source>
</evidence>
<name>A0A6N1VDG0_9HYPH</name>
<dbReference type="Pfam" id="PF04205">
    <property type="entry name" value="FMN_bind"/>
    <property type="match status" value="1"/>
</dbReference>
<dbReference type="GO" id="GO:0010181">
    <property type="term" value="F:FMN binding"/>
    <property type="evidence" value="ECO:0007669"/>
    <property type="project" value="UniProtKB-UniRule"/>
</dbReference>
<evidence type="ECO:0000313" key="20">
    <source>
        <dbReference type="Proteomes" id="UP000509367"/>
    </source>
</evidence>
<dbReference type="GO" id="GO:0006814">
    <property type="term" value="P:sodium ion transport"/>
    <property type="evidence" value="ECO:0007669"/>
    <property type="project" value="UniProtKB-UniRule"/>
</dbReference>
<evidence type="ECO:0000256" key="10">
    <source>
        <dbReference type="ARBA" id="ARBA00023027"/>
    </source>
</evidence>
<evidence type="ECO:0000259" key="18">
    <source>
        <dbReference type="SMART" id="SM00900"/>
    </source>
</evidence>
<comment type="catalytic activity">
    <reaction evidence="16 17">
        <text>a ubiquinone + n Na(+)(in) + NADH + H(+) = a ubiquinol + n Na(+)(out) + NAD(+)</text>
        <dbReference type="Rhea" id="RHEA:47748"/>
        <dbReference type="Rhea" id="RHEA-COMP:9565"/>
        <dbReference type="Rhea" id="RHEA-COMP:9566"/>
        <dbReference type="ChEBI" id="CHEBI:15378"/>
        <dbReference type="ChEBI" id="CHEBI:16389"/>
        <dbReference type="ChEBI" id="CHEBI:17976"/>
        <dbReference type="ChEBI" id="CHEBI:29101"/>
        <dbReference type="ChEBI" id="CHEBI:57540"/>
        <dbReference type="ChEBI" id="CHEBI:57945"/>
        <dbReference type="EC" id="7.2.1.1"/>
    </reaction>
</comment>
<keyword evidence="8 16" id="KW-1278">Translocase</keyword>
<keyword evidence="2 16" id="KW-1003">Cell membrane</keyword>
<dbReference type="InterPro" id="IPR010204">
    <property type="entry name" value="NqrC"/>
</dbReference>
<feature type="modified residue" description="FMN phosphoryl threonine" evidence="16">
    <location>
        <position position="235"/>
    </location>
</feature>
<keyword evidence="15 16" id="KW-0739">Sodium transport</keyword>
<evidence type="ECO:0000313" key="19">
    <source>
        <dbReference type="EMBL" id="QKV18563.1"/>
    </source>
</evidence>
<dbReference type="GO" id="GO:0016655">
    <property type="term" value="F:oxidoreductase activity, acting on NAD(P)H, quinone or similar compound as acceptor"/>
    <property type="evidence" value="ECO:0007669"/>
    <property type="project" value="UniProtKB-UniRule"/>
</dbReference>
<comment type="similarity">
    <text evidence="16 17">Belongs to the NqrC family.</text>
</comment>
<evidence type="ECO:0000256" key="13">
    <source>
        <dbReference type="ARBA" id="ARBA00023075"/>
    </source>
</evidence>
<keyword evidence="4 16" id="KW-0597">Phosphoprotein</keyword>
<comment type="subcellular location">
    <subcellularLocation>
        <location evidence="16">Cell membrane</location>
        <topology evidence="16">Single-pass membrane protein</topology>
    </subcellularLocation>
</comment>
<keyword evidence="20" id="KW-1185">Reference proteome</keyword>
<keyword evidence="5 16" id="KW-0285">Flavoprotein</keyword>
<keyword evidence="11 16" id="KW-0915">Sodium</keyword>
<dbReference type="RefSeq" id="WP_175276456.1">
    <property type="nucleotide sequence ID" value="NZ_CP054836.1"/>
</dbReference>
<protein>
    <recommendedName>
        <fullName evidence="16 17">Na(+)-translocating NADH-quinone reductase subunit C</fullName>
        <shortName evidence="16 17">Na(+)-NQR subunit C</shortName>
        <shortName evidence="16 17">Na(+)-translocating NQR subunit C</shortName>
        <ecNumber evidence="16 17">7.2.1.1</ecNumber>
    </recommendedName>
    <alternativeName>
        <fullName evidence="16 17">NQR complex subunit C</fullName>
    </alternativeName>
    <alternativeName>
        <fullName evidence="16 17">NQR-1 subunit C</fullName>
    </alternativeName>
</protein>
<keyword evidence="9 16" id="KW-1133">Transmembrane helix</keyword>
<dbReference type="InterPro" id="IPR007329">
    <property type="entry name" value="FMN-bd"/>
</dbReference>
<comment type="cofactor">
    <cofactor evidence="16 17">
        <name>FMN</name>
        <dbReference type="ChEBI" id="CHEBI:58210"/>
    </cofactor>
</comment>
<keyword evidence="13 16" id="KW-0830">Ubiquinone</keyword>
<evidence type="ECO:0000256" key="15">
    <source>
        <dbReference type="ARBA" id="ARBA00023201"/>
    </source>
</evidence>
<reference evidence="19 20" key="1">
    <citation type="submission" date="2020-06" db="EMBL/GenBank/DDBJ databases">
        <title>Oricola thermophila sp. nov. isolated from a tidal sediments.</title>
        <authorList>
            <person name="Kwon K.K."/>
            <person name="Yang S.-H."/>
            <person name="Park M.-J."/>
        </authorList>
    </citation>
    <scope>NUCLEOTIDE SEQUENCE [LARGE SCALE GENOMIC DNA]</scope>
    <source>
        <strain evidence="19 20">MEBiC13590</strain>
    </source>
</reference>
<evidence type="ECO:0000256" key="3">
    <source>
        <dbReference type="ARBA" id="ARBA00022519"/>
    </source>
</evidence>
<dbReference type="NCBIfam" id="TIGR01938">
    <property type="entry name" value="nqrC"/>
    <property type="match status" value="1"/>
</dbReference>
<evidence type="ECO:0000256" key="12">
    <source>
        <dbReference type="ARBA" id="ARBA00023065"/>
    </source>
</evidence>